<dbReference type="GO" id="GO:0003677">
    <property type="term" value="F:DNA binding"/>
    <property type="evidence" value="ECO:0007669"/>
    <property type="project" value="InterPro"/>
</dbReference>
<dbReference type="Gene3D" id="4.10.240.10">
    <property type="entry name" value="Zn(2)-C6 fungal-type DNA-binding domain"/>
    <property type="match status" value="1"/>
</dbReference>
<dbReference type="SMART" id="SM00066">
    <property type="entry name" value="GAL4"/>
    <property type="match status" value="1"/>
</dbReference>
<keyword evidence="3" id="KW-0862">Zinc</keyword>
<keyword evidence="6" id="KW-0539">Nucleus</keyword>
<feature type="region of interest" description="Disordered" evidence="7">
    <location>
        <begin position="694"/>
        <end position="713"/>
    </location>
</feature>
<dbReference type="GO" id="GO:0005634">
    <property type="term" value="C:nucleus"/>
    <property type="evidence" value="ECO:0007669"/>
    <property type="project" value="UniProtKB-SubCell"/>
</dbReference>
<dbReference type="STRING" id="1230905.A0A1G4JYV3"/>
<dbReference type="SMART" id="SM00906">
    <property type="entry name" value="Fungal_trans"/>
    <property type="match status" value="1"/>
</dbReference>
<evidence type="ECO:0000256" key="4">
    <source>
        <dbReference type="ARBA" id="ARBA00023015"/>
    </source>
</evidence>
<gene>
    <name evidence="9" type="ORF">LAMI_0F05974G</name>
</gene>
<evidence type="ECO:0000256" key="2">
    <source>
        <dbReference type="ARBA" id="ARBA00022723"/>
    </source>
</evidence>
<dbReference type="AlphaFoldDB" id="A0A1G4JYV3"/>
<keyword evidence="5" id="KW-0804">Transcription</keyword>
<dbReference type="EMBL" id="LT598467">
    <property type="protein sequence ID" value="SCU96279.1"/>
    <property type="molecule type" value="Genomic_DNA"/>
</dbReference>
<evidence type="ECO:0000256" key="6">
    <source>
        <dbReference type="ARBA" id="ARBA00023242"/>
    </source>
</evidence>
<sequence>MRRVLACAKCRKHKIKCVHQGKPPCAHCVSRGTVKDCQLSYPEVKSRKRNADEAGTGDGDSGDMGGQSSDTTGSKLSPVAPMDAIFTPGIRPDLQPQLRLQSFNNNVHIAAIKSIYDMVPMIPLEVVREGVLRVVSVFPELNFFYLPTALNNTNKIHPILVGALLAHAALFNPFTDTAHHSSRDHWLGSRSFIVTNCIYEKLTLEAIFNNFTFLIRPDLDIVRAMLLMSVVKWGHNEYYASWMLHGNAVRMLQSLDFDASFISKARQHKLLTTMKARTYWCAFALDRIISTGKGKCYVIEDYKNIPLPRNDEEFCLLTMSGLDAPVYRDKDGMNSETSLTDNNFIEKYYENPQLIKERPFAAFIVMYLIWGDINRRIMKPSCGGGPLECPWDSNSKTFQILKKLDDFWTIFPSDWKWSRQWFINDNPLLRKDNLLLTINSMYHLSLLFLHREYLPSFPYDVDTFASPPESCEFPPAPTPDYWEQSARKCFEATRNLSSLLGAMLEDEINKPSGSESRNPILSTPFYSFVAFACGTASCYGMNFYWMDPDHDKYDSSNDPRALSRCYSTVVQVLQAREGMCSVTRSWLAVVLKMQEINSYASKNRERFKQMGWDREGSQNLKETLHQFNPDLKEIEKSLPLLPRPIQNHKTSARSIDGSFVRAQGDMHPSHDLQDHQQNPNLFALPHAFSPSSFMSSLPSAPTPPMGSTTSNVYQSQRYPPPPFFSSASPGVLSHHFQATQSAVDASSRVATTAASPSAQHPLIPEVSHPSIDQSSKVQDEGFYQQQQGYGDQVPRNGMPSTITPFSGTLSYPPVIPHTVQNEFPVGLDTDKLTLLFNDQELDMLLQFKGQ</sequence>
<dbReference type="OrthoDB" id="39175at2759"/>
<name>A0A1G4JYV3_9SACH</name>
<evidence type="ECO:0000256" key="3">
    <source>
        <dbReference type="ARBA" id="ARBA00022833"/>
    </source>
</evidence>
<keyword evidence="10" id="KW-1185">Reference proteome</keyword>
<dbReference type="PANTHER" id="PTHR47338">
    <property type="entry name" value="ZN(II)2CYS6 TRANSCRIPTION FACTOR (EUROFUNG)-RELATED"/>
    <property type="match status" value="1"/>
</dbReference>
<dbReference type="Pfam" id="PF00172">
    <property type="entry name" value="Zn_clus"/>
    <property type="match status" value="1"/>
</dbReference>
<evidence type="ECO:0000259" key="8">
    <source>
        <dbReference type="PROSITE" id="PS50048"/>
    </source>
</evidence>
<dbReference type="GO" id="GO:0006351">
    <property type="term" value="P:DNA-templated transcription"/>
    <property type="evidence" value="ECO:0007669"/>
    <property type="project" value="InterPro"/>
</dbReference>
<dbReference type="InterPro" id="IPR036864">
    <property type="entry name" value="Zn2-C6_fun-type_DNA-bd_sf"/>
</dbReference>
<dbReference type="Proteomes" id="UP000191024">
    <property type="component" value="Chromosome F"/>
</dbReference>
<comment type="subcellular location">
    <subcellularLocation>
        <location evidence="1">Nucleus</location>
    </subcellularLocation>
</comment>
<dbReference type="CDD" id="cd12148">
    <property type="entry name" value="fungal_TF_MHR"/>
    <property type="match status" value="1"/>
</dbReference>
<dbReference type="InterPro" id="IPR007219">
    <property type="entry name" value="XnlR_reg_dom"/>
</dbReference>
<dbReference type="GO" id="GO:0008270">
    <property type="term" value="F:zinc ion binding"/>
    <property type="evidence" value="ECO:0007669"/>
    <property type="project" value="InterPro"/>
</dbReference>
<keyword evidence="2" id="KW-0479">Metal-binding</keyword>
<evidence type="ECO:0000256" key="5">
    <source>
        <dbReference type="ARBA" id="ARBA00023163"/>
    </source>
</evidence>
<evidence type="ECO:0000256" key="1">
    <source>
        <dbReference type="ARBA" id="ARBA00004123"/>
    </source>
</evidence>
<evidence type="ECO:0000256" key="7">
    <source>
        <dbReference type="SAM" id="MobiDB-lite"/>
    </source>
</evidence>
<dbReference type="InterPro" id="IPR050815">
    <property type="entry name" value="TF_fung"/>
</dbReference>
<proteinExistence type="predicted"/>
<feature type="compositionally biased region" description="Gly residues" evidence="7">
    <location>
        <begin position="56"/>
        <end position="65"/>
    </location>
</feature>
<keyword evidence="4" id="KW-0805">Transcription regulation</keyword>
<dbReference type="CDD" id="cd00067">
    <property type="entry name" value="GAL4"/>
    <property type="match status" value="1"/>
</dbReference>
<evidence type="ECO:0000313" key="9">
    <source>
        <dbReference type="EMBL" id="SCU96279.1"/>
    </source>
</evidence>
<accession>A0A1G4JYV3</accession>
<dbReference type="Pfam" id="PF04082">
    <property type="entry name" value="Fungal_trans"/>
    <property type="match status" value="1"/>
</dbReference>
<protein>
    <submittedName>
        <fullName evidence="9">LAMI_0F05974g1_1</fullName>
    </submittedName>
</protein>
<organism evidence="9 10">
    <name type="scientific">Lachancea mirantina</name>
    <dbReference type="NCBI Taxonomy" id="1230905"/>
    <lineage>
        <taxon>Eukaryota</taxon>
        <taxon>Fungi</taxon>
        <taxon>Dikarya</taxon>
        <taxon>Ascomycota</taxon>
        <taxon>Saccharomycotina</taxon>
        <taxon>Saccharomycetes</taxon>
        <taxon>Saccharomycetales</taxon>
        <taxon>Saccharomycetaceae</taxon>
        <taxon>Lachancea</taxon>
    </lineage>
</organism>
<dbReference type="PANTHER" id="PTHR47338:SF5">
    <property type="entry name" value="ZN(II)2CYS6 TRANSCRIPTION FACTOR (EUROFUNG)"/>
    <property type="match status" value="1"/>
</dbReference>
<feature type="domain" description="Zn(2)-C6 fungal-type" evidence="8">
    <location>
        <begin position="6"/>
        <end position="39"/>
    </location>
</feature>
<dbReference type="InterPro" id="IPR001138">
    <property type="entry name" value="Zn2Cys6_DnaBD"/>
</dbReference>
<dbReference type="PROSITE" id="PS00463">
    <property type="entry name" value="ZN2_CY6_FUNGAL_1"/>
    <property type="match status" value="1"/>
</dbReference>
<reference evidence="10" key="1">
    <citation type="submission" date="2016-03" db="EMBL/GenBank/DDBJ databases">
        <authorList>
            <person name="Devillers H."/>
        </authorList>
    </citation>
    <scope>NUCLEOTIDE SEQUENCE [LARGE SCALE GENOMIC DNA]</scope>
</reference>
<dbReference type="PROSITE" id="PS50048">
    <property type="entry name" value="ZN2_CY6_FUNGAL_2"/>
    <property type="match status" value="1"/>
</dbReference>
<feature type="region of interest" description="Disordered" evidence="7">
    <location>
        <begin position="45"/>
        <end position="77"/>
    </location>
</feature>
<dbReference type="GO" id="GO:0000981">
    <property type="term" value="F:DNA-binding transcription factor activity, RNA polymerase II-specific"/>
    <property type="evidence" value="ECO:0007669"/>
    <property type="project" value="InterPro"/>
</dbReference>
<evidence type="ECO:0000313" key="10">
    <source>
        <dbReference type="Proteomes" id="UP000191024"/>
    </source>
</evidence>